<dbReference type="Proteomes" id="UP000677054">
    <property type="component" value="Unassembled WGS sequence"/>
</dbReference>
<evidence type="ECO:0000313" key="3">
    <source>
        <dbReference type="Proteomes" id="UP000677054"/>
    </source>
</evidence>
<keyword evidence="3" id="KW-1185">Reference proteome</keyword>
<dbReference type="EMBL" id="CAJPEV010002019">
    <property type="protein sequence ID" value="CAG0895333.1"/>
    <property type="molecule type" value="Genomic_DNA"/>
</dbReference>
<reference evidence="2" key="1">
    <citation type="submission" date="2020-11" db="EMBL/GenBank/DDBJ databases">
        <authorList>
            <person name="Tran Van P."/>
        </authorList>
    </citation>
    <scope>NUCLEOTIDE SEQUENCE</scope>
</reference>
<proteinExistence type="predicted"/>
<feature type="region of interest" description="Disordered" evidence="1">
    <location>
        <begin position="73"/>
        <end position="95"/>
    </location>
</feature>
<dbReference type="OrthoDB" id="263560at2759"/>
<evidence type="ECO:0000313" key="2">
    <source>
        <dbReference type="EMBL" id="CAD7248838.1"/>
    </source>
</evidence>
<organism evidence="2">
    <name type="scientific">Darwinula stevensoni</name>
    <dbReference type="NCBI Taxonomy" id="69355"/>
    <lineage>
        <taxon>Eukaryota</taxon>
        <taxon>Metazoa</taxon>
        <taxon>Ecdysozoa</taxon>
        <taxon>Arthropoda</taxon>
        <taxon>Crustacea</taxon>
        <taxon>Oligostraca</taxon>
        <taxon>Ostracoda</taxon>
        <taxon>Podocopa</taxon>
        <taxon>Podocopida</taxon>
        <taxon>Darwinulocopina</taxon>
        <taxon>Darwinuloidea</taxon>
        <taxon>Darwinulidae</taxon>
        <taxon>Darwinula</taxon>
    </lineage>
</organism>
<dbReference type="EMBL" id="LR901536">
    <property type="protein sequence ID" value="CAD7248838.1"/>
    <property type="molecule type" value="Genomic_DNA"/>
</dbReference>
<feature type="compositionally biased region" description="Polar residues" evidence="1">
    <location>
        <begin position="73"/>
        <end position="90"/>
    </location>
</feature>
<sequence>MSSAWGPMQGPYGANLEPHEVAYYLEEVLDSEFNTIMEDGSVDVVSKDLVAAFTALSRKDFAQLHAILPKPILSSSNGNMPTLQSQSPSSRALEEVMEVDDAQLHVASTSQDDGWTVVKSKKRNS</sequence>
<protein>
    <recommendedName>
        <fullName evidence="4">Pre-rRNA-processing protein TSR2 homolog</fullName>
    </recommendedName>
</protein>
<dbReference type="AlphaFoldDB" id="A0A7R8XFR2"/>
<gene>
    <name evidence="2" type="ORF">DSTB1V02_LOCUS8645</name>
</gene>
<accession>A0A7R8XFR2</accession>
<evidence type="ECO:0008006" key="4">
    <source>
        <dbReference type="Google" id="ProtNLM"/>
    </source>
</evidence>
<name>A0A7R8XFR2_9CRUS</name>
<evidence type="ECO:0000256" key="1">
    <source>
        <dbReference type="SAM" id="MobiDB-lite"/>
    </source>
</evidence>